<evidence type="ECO:0000313" key="2">
    <source>
        <dbReference type="EMBL" id="AAC97822.1"/>
    </source>
</evidence>
<organismHost>
    <name type="scientific">Melanoplus sanguinipes</name>
    <name type="common">Migratory grasshopper</name>
    <dbReference type="NCBI Taxonomy" id="65742"/>
</organismHost>
<dbReference type="KEGG" id="vg:1449817"/>
<dbReference type="PIR" id="T28216">
    <property type="entry name" value="T28216"/>
</dbReference>
<name>Q9YW37_MSEPV</name>
<feature type="transmembrane region" description="Helical" evidence="1">
    <location>
        <begin position="7"/>
        <end position="27"/>
    </location>
</feature>
<dbReference type="Proteomes" id="UP000172353">
    <property type="component" value="Segment"/>
</dbReference>
<gene>
    <name evidence="2" type="primary">MSV055</name>
</gene>
<evidence type="ECO:0000313" key="3">
    <source>
        <dbReference type="Proteomes" id="UP000172353"/>
    </source>
</evidence>
<keyword evidence="1" id="KW-1133">Transmembrane helix</keyword>
<keyword evidence="1" id="KW-0472">Membrane</keyword>
<dbReference type="GeneID" id="1449817"/>
<keyword evidence="3" id="KW-1185">Reference proteome</keyword>
<sequence>MKNIIYILYYILISIIIVIVILYITFYENPQNKSLSSLKAYFFSNKDKLNILAIESLDRFVNQWLKKPDELKDHPNRIYDILRSYYSYYSIYYNDETIKNMIPSMISIIKNNNINPILLISILYIYNNTELNEYFYLKSETIQIDNIENAFYVFMIHRLVGLSSDRYIKSKYKLNELNIIKHLDIYVLLHIFNNNNIIFDNDIINKKSLKKFSTKYIYKITKYLNIIPIKQENAYNNYLLICYIANLIFNNSLSISKYYNKNNYNDIIKSAKIIKYYASLIPHNYLQNIIKYSNPIITDTTIKLINRSDFSIFKPKEYIFKYNKNLIISTLSEHLAYMYLNKLYIQCGYNIITVDVNLTDNINTYIKDNIAIIHNDTSIIILYKYLTTISKIHHISGNNITVDNDTININNYKIYIDKSASTFLSSDFTTVSVIDNNQSIIKYFSNNYNVKLDNDLITINNFLIKK</sequence>
<proteinExistence type="predicted"/>
<dbReference type="EMBL" id="AF063866">
    <property type="protein sequence ID" value="AAC97822.1"/>
    <property type="molecule type" value="Genomic_DNA"/>
</dbReference>
<protein>
    <submittedName>
        <fullName evidence="2">Uncharacterized protein</fullName>
    </submittedName>
</protein>
<dbReference type="RefSeq" id="NP_048126.1">
    <property type="nucleotide sequence ID" value="NC_001993.1"/>
</dbReference>
<keyword evidence="1" id="KW-0812">Transmembrane</keyword>
<evidence type="ECO:0000256" key="1">
    <source>
        <dbReference type="SAM" id="Phobius"/>
    </source>
</evidence>
<organism evidence="2 3">
    <name type="scientific">Melanoplus sanguinipes entomopoxvirus</name>
    <name type="common">MsEPV</name>
    <dbReference type="NCBI Taxonomy" id="83191"/>
    <lineage>
        <taxon>Viruses</taxon>
        <taxon>Varidnaviria</taxon>
        <taxon>Bamfordvirae</taxon>
        <taxon>Nucleocytoviricota</taxon>
        <taxon>Pokkesviricetes</taxon>
        <taxon>Chitovirales</taxon>
        <taxon>Poxviridae</taxon>
        <taxon>Entomopoxvirinae</taxon>
        <taxon>Deltaentomopoxvirus</taxon>
        <taxon>Deltaentomopoxvirus msanguinipes</taxon>
    </lineage>
</organism>
<accession>Q9YW37</accession>
<reference evidence="2 3" key="1">
    <citation type="journal article" date="1999" name="J. Virol.">
        <title>The genome of Melanoplus sanguinipes entomopoxvirus.</title>
        <authorList>
            <person name="Afonso C.L."/>
            <person name="Tulman E.R."/>
            <person name="Lu Z."/>
            <person name="Oma E."/>
            <person name="Kutish G.F."/>
            <person name="Rock D.L."/>
        </authorList>
    </citation>
    <scope>NUCLEOTIDE SEQUENCE [LARGE SCALE GENOMIC DNA]</scope>
    <source>
        <strain evidence="2">Tucson</strain>
    </source>
</reference>